<dbReference type="AlphaFoldDB" id="A0A543CSR3"/>
<dbReference type="RefSeq" id="WP_141959313.1">
    <property type="nucleotide sequence ID" value="NZ_VFOZ01000001.1"/>
</dbReference>
<dbReference type="EMBL" id="VFOZ01000001">
    <property type="protein sequence ID" value="TQM00051.1"/>
    <property type="molecule type" value="Genomic_DNA"/>
</dbReference>
<evidence type="ECO:0000313" key="3">
    <source>
        <dbReference type="EMBL" id="TQM00051.1"/>
    </source>
</evidence>
<keyword evidence="1" id="KW-1133">Transmembrane helix</keyword>
<evidence type="ECO:0000256" key="1">
    <source>
        <dbReference type="SAM" id="Phobius"/>
    </source>
</evidence>
<evidence type="ECO:0008006" key="5">
    <source>
        <dbReference type="Google" id="ProtNLM"/>
    </source>
</evidence>
<keyword evidence="1" id="KW-0472">Membrane</keyword>
<keyword evidence="4" id="KW-1185">Reference proteome</keyword>
<feature type="transmembrane region" description="Helical" evidence="1">
    <location>
        <begin position="327"/>
        <end position="345"/>
    </location>
</feature>
<feature type="signal peptide" evidence="2">
    <location>
        <begin position="1"/>
        <end position="35"/>
    </location>
</feature>
<gene>
    <name evidence="3" type="ORF">FB559_5755</name>
</gene>
<name>A0A543CSR3_9ACTN</name>
<dbReference type="Proteomes" id="UP000316096">
    <property type="component" value="Unassembled WGS sequence"/>
</dbReference>
<feature type="transmembrane region" description="Helical" evidence="1">
    <location>
        <begin position="112"/>
        <end position="139"/>
    </location>
</feature>
<keyword evidence="2" id="KW-0732">Signal</keyword>
<comment type="caution">
    <text evidence="3">The sequence shown here is derived from an EMBL/GenBank/DDBJ whole genome shotgun (WGS) entry which is preliminary data.</text>
</comment>
<keyword evidence="1" id="KW-0812">Transmembrane</keyword>
<reference evidence="3 4" key="1">
    <citation type="submission" date="2019-06" db="EMBL/GenBank/DDBJ databases">
        <title>Sequencing the genomes of 1000 actinobacteria strains.</title>
        <authorList>
            <person name="Klenk H.-P."/>
        </authorList>
    </citation>
    <scope>NUCLEOTIDE SEQUENCE [LARGE SCALE GENOMIC DNA]</scope>
    <source>
        <strain evidence="3 4">DSM 102200</strain>
    </source>
</reference>
<feature type="transmembrane region" description="Helical" evidence="1">
    <location>
        <begin position="67"/>
        <end position="91"/>
    </location>
</feature>
<accession>A0A543CSR3</accession>
<dbReference type="OrthoDB" id="3579673at2"/>
<evidence type="ECO:0000313" key="4">
    <source>
        <dbReference type="Proteomes" id="UP000316096"/>
    </source>
</evidence>
<feature type="chain" id="PRO_5021981125" description="ABC-2 family transporter" evidence="2">
    <location>
        <begin position="36"/>
        <end position="350"/>
    </location>
</feature>
<proteinExistence type="predicted"/>
<protein>
    <recommendedName>
        <fullName evidence="5">ABC-2 family transporter</fullName>
    </recommendedName>
</protein>
<sequence>MIWLTWRQLRAAVAMMAATLAALVALLALTGQGLADDFSTGVAGCVTQSDGCANFFQDFFHDNQAPFLAVTAVVLVLPALIGLFWGAPLITRELEAGTHRLVWNQSVTRTRWLAVKLGLTGLAAMTAAGLGSLAVTWWSGPIDKASGGNTPGFPRMGPLLFGARGITPIGYAAFALALGVALGMLVHRTLPAMTITLVVFVAVQIAMPLLVRPHLLPPARSVIEITTSNIDDINWLRGGSIRLSVKAQAPDDTGAWVLSSHIVDASGHTVTRNIPVSTSTGPCAPPTEQKPEAGVQACLTEVNRLGYRQRLAYQPSTRFWTFQSIETGIYIAFALGLAGFGFWSIRRRLP</sequence>
<evidence type="ECO:0000256" key="2">
    <source>
        <dbReference type="SAM" id="SignalP"/>
    </source>
</evidence>
<feature type="transmembrane region" description="Helical" evidence="1">
    <location>
        <begin position="192"/>
        <end position="211"/>
    </location>
</feature>
<feature type="transmembrane region" description="Helical" evidence="1">
    <location>
        <begin position="159"/>
        <end position="185"/>
    </location>
</feature>
<organism evidence="3 4">
    <name type="scientific">Actinoallomurus bryophytorum</name>
    <dbReference type="NCBI Taxonomy" id="1490222"/>
    <lineage>
        <taxon>Bacteria</taxon>
        <taxon>Bacillati</taxon>
        <taxon>Actinomycetota</taxon>
        <taxon>Actinomycetes</taxon>
        <taxon>Streptosporangiales</taxon>
        <taxon>Thermomonosporaceae</taxon>
        <taxon>Actinoallomurus</taxon>
    </lineage>
</organism>